<dbReference type="Proteomes" id="UP000198211">
    <property type="component" value="Unassembled WGS sequence"/>
</dbReference>
<dbReference type="AlphaFoldDB" id="A0A225VIU7"/>
<keyword evidence="2" id="KW-1185">Reference proteome</keyword>
<evidence type="ECO:0000313" key="1">
    <source>
        <dbReference type="EMBL" id="OWZ04889.1"/>
    </source>
</evidence>
<accession>A0A225VIU7</accession>
<organism evidence="1 2">
    <name type="scientific">Phytophthora megakarya</name>
    <dbReference type="NCBI Taxonomy" id="4795"/>
    <lineage>
        <taxon>Eukaryota</taxon>
        <taxon>Sar</taxon>
        <taxon>Stramenopiles</taxon>
        <taxon>Oomycota</taxon>
        <taxon>Peronosporomycetes</taxon>
        <taxon>Peronosporales</taxon>
        <taxon>Peronosporaceae</taxon>
        <taxon>Phytophthora</taxon>
    </lineage>
</organism>
<evidence type="ECO:0000313" key="2">
    <source>
        <dbReference type="Proteomes" id="UP000198211"/>
    </source>
</evidence>
<dbReference type="EMBL" id="NBNE01004723">
    <property type="protein sequence ID" value="OWZ04889.1"/>
    <property type="molecule type" value="Genomic_DNA"/>
</dbReference>
<comment type="caution">
    <text evidence="1">The sequence shown here is derived from an EMBL/GenBank/DDBJ whole genome shotgun (WGS) entry which is preliminary data.</text>
</comment>
<sequence>MKTFGRGTSWLCRVFLHMIDFVHDLFEGKIYMAESVVGWTNTAELFRQRELLRKAYSGFLTGLKLGFAGHLHVPTEL</sequence>
<gene>
    <name evidence="1" type="ORF">PHMEG_00023132</name>
</gene>
<reference evidence="2" key="1">
    <citation type="submission" date="2017-03" db="EMBL/GenBank/DDBJ databases">
        <title>Phytopthora megakarya and P. palmivora, two closely related causual agents of cacao black pod achieved similar genome size and gene model numbers by different mechanisms.</title>
        <authorList>
            <person name="Ali S."/>
            <person name="Shao J."/>
            <person name="Larry D.J."/>
            <person name="Kronmiller B."/>
            <person name="Shen D."/>
            <person name="Strem M.D."/>
            <person name="Melnick R.L."/>
            <person name="Guiltinan M.J."/>
            <person name="Tyler B.M."/>
            <person name="Meinhardt L.W."/>
            <person name="Bailey B.A."/>
        </authorList>
    </citation>
    <scope>NUCLEOTIDE SEQUENCE [LARGE SCALE GENOMIC DNA]</scope>
    <source>
        <strain evidence="2">zdho120</strain>
    </source>
</reference>
<dbReference type="OrthoDB" id="6505872at2759"/>
<name>A0A225VIU7_9STRA</name>
<protein>
    <submittedName>
        <fullName evidence="1">Uncharacterized protein</fullName>
    </submittedName>
</protein>
<proteinExistence type="predicted"/>